<dbReference type="InterPro" id="IPR011995">
    <property type="entry name" value="OMPdecase_type-2"/>
</dbReference>
<evidence type="ECO:0000256" key="6">
    <source>
        <dbReference type="ARBA" id="ARBA00022975"/>
    </source>
</evidence>
<dbReference type="SMART" id="SM00934">
    <property type="entry name" value="OMPdecase"/>
    <property type="match status" value="1"/>
</dbReference>
<evidence type="ECO:0000256" key="7">
    <source>
        <dbReference type="ARBA" id="ARBA00023239"/>
    </source>
</evidence>
<evidence type="ECO:0000256" key="4">
    <source>
        <dbReference type="ARBA" id="ARBA00021923"/>
    </source>
</evidence>
<evidence type="ECO:0000256" key="5">
    <source>
        <dbReference type="ARBA" id="ARBA00022793"/>
    </source>
</evidence>
<proteinExistence type="inferred from homology"/>
<feature type="domain" description="Orotidine 5'-phosphate decarboxylase" evidence="10">
    <location>
        <begin position="17"/>
        <end position="248"/>
    </location>
</feature>
<dbReference type="PANTHER" id="PTHR43375">
    <property type="entry name" value="OROTIDINE 5'-PHOSPHATE DECARBOXYLASE"/>
    <property type="match status" value="1"/>
</dbReference>
<comment type="similarity">
    <text evidence="2">Belongs to the OMP decarboxylase family. Type 2 subfamily.</text>
</comment>
<dbReference type="PANTHER" id="PTHR43375:SF1">
    <property type="entry name" value="OROTIDINE 5'-PHOSPHATE DECARBOXYLASE"/>
    <property type="match status" value="1"/>
</dbReference>
<keyword evidence="6" id="KW-0665">Pyrimidine biosynthesis</keyword>
<dbReference type="GO" id="GO:0004590">
    <property type="term" value="F:orotidine-5'-phosphate decarboxylase activity"/>
    <property type="evidence" value="ECO:0007669"/>
    <property type="project" value="UniProtKB-EC"/>
</dbReference>
<dbReference type="GO" id="GO:0006207">
    <property type="term" value="P:'de novo' pyrimidine nucleobase biosynthetic process"/>
    <property type="evidence" value="ECO:0007669"/>
    <property type="project" value="InterPro"/>
</dbReference>
<reference evidence="11" key="1">
    <citation type="submission" date="2018-05" db="EMBL/GenBank/DDBJ databases">
        <authorList>
            <person name="Lanie J.A."/>
            <person name="Ng W.-L."/>
            <person name="Kazmierczak K.M."/>
            <person name="Andrzejewski T.M."/>
            <person name="Davidsen T.M."/>
            <person name="Wayne K.J."/>
            <person name="Tettelin H."/>
            <person name="Glass J.I."/>
            <person name="Rusch D."/>
            <person name="Podicherti R."/>
            <person name="Tsui H.-C.T."/>
            <person name="Winkler M.E."/>
        </authorList>
    </citation>
    <scope>NUCLEOTIDE SEQUENCE</scope>
</reference>
<organism evidence="11">
    <name type="scientific">marine metagenome</name>
    <dbReference type="NCBI Taxonomy" id="408172"/>
    <lineage>
        <taxon>unclassified sequences</taxon>
        <taxon>metagenomes</taxon>
        <taxon>ecological metagenomes</taxon>
    </lineage>
</organism>
<evidence type="ECO:0000256" key="3">
    <source>
        <dbReference type="ARBA" id="ARBA00012321"/>
    </source>
</evidence>
<dbReference type="InterPro" id="IPR001754">
    <property type="entry name" value="OMPdeCOase_dom"/>
</dbReference>
<dbReference type="GO" id="GO:0044205">
    <property type="term" value="P:'de novo' UMP biosynthetic process"/>
    <property type="evidence" value="ECO:0007669"/>
    <property type="project" value="UniProtKB-UniPathway"/>
</dbReference>
<keyword evidence="7" id="KW-0456">Lyase</keyword>
<dbReference type="UniPathway" id="UPA00070">
    <property type="reaction ID" value="UER00120"/>
</dbReference>
<sequence>MTFIEKLENQVSSKQSYICVGLDPVWEKMPPHLPRTPEGLLEFLLEIVDETKAYAVVFKPNFAYFEALGASGMEVLQELIRKIPAEIPVLGDAKRGDVGHSAEMYAKAVFETFECDAVTVTPYQGEDAIRPFLAYRERGVFVLCLTSNPGAADFQLPEMHLQVAKKVKEWNVAGNAGLVVGATRPENIAAVRKNSGKMPFLIPGVGAQGGDLEKTLIAAEDGSKTPYLINASRSILYASSSVDYAQQAGDAAKKLRDQINSCRSNL</sequence>
<dbReference type="EMBL" id="UINC01001127">
    <property type="protein sequence ID" value="SUZ71619.1"/>
    <property type="molecule type" value="Genomic_DNA"/>
</dbReference>
<accession>A0A381Q039</accession>
<evidence type="ECO:0000256" key="8">
    <source>
        <dbReference type="ARBA" id="ARBA00033428"/>
    </source>
</evidence>
<name>A0A381Q039_9ZZZZ</name>
<evidence type="ECO:0000256" key="2">
    <source>
        <dbReference type="ARBA" id="ARBA00008847"/>
    </source>
</evidence>
<dbReference type="Pfam" id="PF00215">
    <property type="entry name" value="OMPdecase"/>
    <property type="match status" value="1"/>
</dbReference>
<dbReference type="SUPFAM" id="SSF51366">
    <property type="entry name" value="Ribulose-phoshate binding barrel"/>
    <property type="match status" value="1"/>
</dbReference>
<dbReference type="CDD" id="cd04725">
    <property type="entry name" value="OMP_decarboxylase_like"/>
    <property type="match status" value="1"/>
</dbReference>
<evidence type="ECO:0000256" key="1">
    <source>
        <dbReference type="ARBA" id="ARBA00004861"/>
    </source>
</evidence>
<dbReference type="InterPro" id="IPR011060">
    <property type="entry name" value="RibuloseP-bd_barrel"/>
</dbReference>
<dbReference type="NCBIfam" id="TIGR02127">
    <property type="entry name" value="pyrF_sub2"/>
    <property type="match status" value="1"/>
</dbReference>
<evidence type="ECO:0000313" key="11">
    <source>
        <dbReference type="EMBL" id="SUZ71619.1"/>
    </source>
</evidence>
<comment type="pathway">
    <text evidence="1">Pyrimidine metabolism; UMP biosynthesis via de novo pathway; UMP from orotate: step 2/2.</text>
</comment>
<dbReference type="Gene3D" id="3.20.20.70">
    <property type="entry name" value="Aldolase class I"/>
    <property type="match status" value="1"/>
</dbReference>
<dbReference type="HAMAP" id="MF_01215">
    <property type="entry name" value="OMPdecase_type2"/>
    <property type="match status" value="1"/>
</dbReference>
<keyword evidence="5" id="KW-0210">Decarboxylase</keyword>
<comment type="catalytic activity">
    <reaction evidence="9">
        <text>orotidine 5'-phosphate + H(+) = UMP + CO2</text>
        <dbReference type="Rhea" id="RHEA:11596"/>
        <dbReference type="ChEBI" id="CHEBI:15378"/>
        <dbReference type="ChEBI" id="CHEBI:16526"/>
        <dbReference type="ChEBI" id="CHEBI:57538"/>
        <dbReference type="ChEBI" id="CHEBI:57865"/>
        <dbReference type="EC" id="4.1.1.23"/>
    </reaction>
</comment>
<evidence type="ECO:0000259" key="10">
    <source>
        <dbReference type="SMART" id="SM00934"/>
    </source>
</evidence>
<dbReference type="InterPro" id="IPR013785">
    <property type="entry name" value="Aldolase_TIM"/>
</dbReference>
<evidence type="ECO:0000256" key="9">
    <source>
        <dbReference type="ARBA" id="ARBA00049157"/>
    </source>
</evidence>
<gene>
    <name evidence="11" type="ORF">METZ01_LOCUS24473</name>
</gene>
<dbReference type="AlphaFoldDB" id="A0A381Q039"/>
<protein>
    <recommendedName>
        <fullName evidence="4">Orotidine 5'-phosphate decarboxylase</fullName>
        <ecNumber evidence="3">4.1.1.23</ecNumber>
    </recommendedName>
    <alternativeName>
        <fullName evidence="8">OMP decarboxylase</fullName>
    </alternativeName>
</protein>
<dbReference type="EC" id="4.1.1.23" evidence="3"/>